<reference evidence="1 2" key="1">
    <citation type="journal article" date="2018" name="Mol. Plant">
        <title>The genome of Artemisia annua provides insight into the evolution of Asteraceae family and artemisinin biosynthesis.</title>
        <authorList>
            <person name="Shen Q."/>
            <person name="Zhang L."/>
            <person name="Liao Z."/>
            <person name="Wang S."/>
            <person name="Yan T."/>
            <person name="Shi P."/>
            <person name="Liu M."/>
            <person name="Fu X."/>
            <person name="Pan Q."/>
            <person name="Wang Y."/>
            <person name="Lv Z."/>
            <person name="Lu X."/>
            <person name="Zhang F."/>
            <person name="Jiang W."/>
            <person name="Ma Y."/>
            <person name="Chen M."/>
            <person name="Hao X."/>
            <person name="Li L."/>
            <person name="Tang Y."/>
            <person name="Lv G."/>
            <person name="Zhou Y."/>
            <person name="Sun X."/>
            <person name="Brodelius P.E."/>
            <person name="Rose J.K.C."/>
            <person name="Tang K."/>
        </authorList>
    </citation>
    <scope>NUCLEOTIDE SEQUENCE [LARGE SCALE GENOMIC DNA]</scope>
    <source>
        <strain evidence="2">cv. Huhao1</strain>
        <tissue evidence="1">Leaf</tissue>
    </source>
</reference>
<accession>A0A2U1L0X0</accession>
<sequence>MTSNVFGKPVTEGSRLERAIMARNDPNADNKRDEALAYVRRQKAQWGTGVSTLCFFYNATGETLFFDGEHSWFGRIYGSYPLIVQNGQWGAFLHVKRTAAASGSMGYVLYRVKGTNDAGYLSSLIGWDNPWNKAGHSNKAFCDVYEDGKIVDNNEIYNAFSTSSRIATVRKMGMWITATIDTINSPLFEAYFNLEEMMLKLELA</sequence>
<proteinExistence type="predicted"/>
<dbReference type="EMBL" id="PKPP01012274">
    <property type="protein sequence ID" value="PWA42649.1"/>
    <property type="molecule type" value="Genomic_DNA"/>
</dbReference>
<evidence type="ECO:0000313" key="1">
    <source>
        <dbReference type="EMBL" id="PWA42649.1"/>
    </source>
</evidence>
<dbReference type="InterPro" id="IPR049065">
    <property type="entry name" value="Nakanori"/>
</dbReference>
<dbReference type="PANTHER" id="PTHR36482">
    <property type="entry name" value="OSJNBA0024J22.15 PROTEIN"/>
    <property type="match status" value="1"/>
</dbReference>
<dbReference type="Proteomes" id="UP000245207">
    <property type="component" value="Unassembled WGS sequence"/>
</dbReference>
<name>A0A2U1L0X0_ARTAN</name>
<protein>
    <submittedName>
        <fullName evidence="1">Cytolysin/lectin</fullName>
    </submittedName>
</protein>
<comment type="caution">
    <text evidence="1">The sequence shown here is derived from an EMBL/GenBank/DDBJ whole genome shotgun (WGS) entry which is preliminary data.</text>
</comment>
<dbReference type="PANTHER" id="PTHR36482:SF5">
    <property type="entry name" value="23 KDA JASMONATE-INDUCED PROTEIN-LIKE"/>
    <property type="match status" value="1"/>
</dbReference>
<keyword evidence="2" id="KW-1185">Reference proteome</keyword>
<dbReference type="OrthoDB" id="2617878at2759"/>
<gene>
    <name evidence="1" type="ORF">CTI12_AA451630</name>
</gene>
<dbReference type="InterPro" id="IPR053085">
    <property type="entry name" value="Jasmonate-induced_protein"/>
</dbReference>
<organism evidence="1 2">
    <name type="scientific">Artemisia annua</name>
    <name type="common">Sweet wormwood</name>
    <dbReference type="NCBI Taxonomy" id="35608"/>
    <lineage>
        <taxon>Eukaryota</taxon>
        <taxon>Viridiplantae</taxon>
        <taxon>Streptophyta</taxon>
        <taxon>Embryophyta</taxon>
        <taxon>Tracheophyta</taxon>
        <taxon>Spermatophyta</taxon>
        <taxon>Magnoliopsida</taxon>
        <taxon>eudicotyledons</taxon>
        <taxon>Gunneridae</taxon>
        <taxon>Pentapetalae</taxon>
        <taxon>asterids</taxon>
        <taxon>campanulids</taxon>
        <taxon>Asterales</taxon>
        <taxon>Asteraceae</taxon>
        <taxon>Asteroideae</taxon>
        <taxon>Anthemideae</taxon>
        <taxon>Artemisiinae</taxon>
        <taxon>Artemisia</taxon>
    </lineage>
</organism>
<dbReference type="Gene3D" id="2.60.270.50">
    <property type="match status" value="1"/>
</dbReference>
<dbReference type="AlphaFoldDB" id="A0A2U1L0X0"/>
<dbReference type="Pfam" id="PF21230">
    <property type="entry name" value="Nakanori"/>
    <property type="match status" value="1"/>
</dbReference>
<dbReference type="STRING" id="35608.A0A2U1L0X0"/>
<evidence type="ECO:0000313" key="2">
    <source>
        <dbReference type="Proteomes" id="UP000245207"/>
    </source>
</evidence>